<reference evidence="1" key="1">
    <citation type="journal article" date="2014" name="Int. J. Syst. Evol. Microbiol.">
        <title>Complete genome sequence of Corynebacterium casei LMG S-19264T (=DSM 44701T), isolated from a smear-ripened cheese.</title>
        <authorList>
            <consortium name="US DOE Joint Genome Institute (JGI-PGF)"/>
            <person name="Walter F."/>
            <person name="Albersmeier A."/>
            <person name="Kalinowski J."/>
            <person name="Ruckert C."/>
        </authorList>
    </citation>
    <scope>NUCLEOTIDE SEQUENCE</scope>
    <source>
        <strain evidence="1">CGMCC 1.12181</strain>
    </source>
</reference>
<name>A0A917CX76_9GAMM</name>
<sequence length="162" mass="19345">MSKSILNSRYWRHQIWAHKHHISLQDWHEDNFSLLMRLLPPRLHVGLRHQVRVDGQPILQVVQTEAFKYTSELNFCLLFEDEPSDNLLVRVYHDVNLAELWQAHQFDRSFQQLGGRADCGLKARRRYSLNCFFNKWLRHLLKKGYAGSGWYVQNKPIAETQF</sequence>
<evidence type="ECO:0000313" key="1">
    <source>
        <dbReference type="EMBL" id="GGG00018.1"/>
    </source>
</evidence>
<gene>
    <name evidence="1" type="ORF">GCM10011365_21560</name>
</gene>
<evidence type="ECO:0000313" key="2">
    <source>
        <dbReference type="Proteomes" id="UP000605253"/>
    </source>
</evidence>
<evidence type="ECO:0008006" key="3">
    <source>
        <dbReference type="Google" id="ProtNLM"/>
    </source>
</evidence>
<comment type="caution">
    <text evidence="1">The sequence shown here is derived from an EMBL/GenBank/DDBJ whole genome shotgun (WGS) entry which is preliminary data.</text>
</comment>
<keyword evidence="2" id="KW-1185">Reference proteome</keyword>
<dbReference type="InterPro" id="IPR009659">
    <property type="entry name" value="DUF1249"/>
</dbReference>
<dbReference type="Proteomes" id="UP000605253">
    <property type="component" value="Unassembled WGS sequence"/>
</dbReference>
<dbReference type="Pfam" id="PF06853">
    <property type="entry name" value="DUF1249"/>
    <property type="match status" value="1"/>
</dbReference>
<proteinExistence type="predicted"/>
<dbReference type="EMBL" id="BMEO01000011">
    <property type="protein sequence ID" value="GGG00018.1"/>
    <property type="molecule type" value="Genomic_DNA"/>
</dbReference>
<dbReference type="PANTHER" id="PTHR38774:SF1">
    <property type="entry name" value="CYTOPLASMIC PROTEIN"/>
    <property type="match status" value="1"/>
</dbReference>
<protein>
    <recommendedName>
        <fullName evidence="3">DUF1249 domain-containing protein</fullName>
    </recommendedName>
</protein>
<dbReference type="RefSeq" id="WP_188365758.1">
    <property type="nucleotide sequence ID" value="NZ_BAABJF010000024.1"/>
</dbReference>
<accession>A0A917CX76</accession>
<dbReference type="AlphaFoldDB" id="A0A917CX76"/>
<reference evidence="1" key="2">
    <citation type="submission" date="2020-09" db="EMBL/GenBank/DDBJ databases">
        <authorList>
            <person name="Sun Q."/>
            <person name="Zhou Y."/>
        </authorList>
    </citation>
    <scope>NUCLEOTIDE SEQUENCE</scope>
    <source>
        <strain evidence="1">CGMCC 1.12181</strain>
    </source>
</reference>
<dbReference type="PANTHER" id="PTHR38774">
    <property type="entry name" value="CYTOPLASMIC PROTEIN-RELATED"/>
    <property type="match status" value="1"/>
</dbReference>
<organism evidence="1 2">
    <name type="scientific">Marinicella pacifica</name>
    <dbReference type="NCBI Taxonomy" id="1171543"/>
    <lineage>
        <taxon>Bacteria</taxon>
        <taxon>Pseudomonadati</taxon>
        <taxon>Pseudomonadota</taxon>
        <taxon>Gammaproteobacteria</taxon>
        <taxon>Lysobacterales</taxon>
        <taxon>Marinicellaceae</taxon>
        <taxon>Marinicella</taxon>
    </lineage>
</organism>